<accession>A0A8S3HGH7</accession>
<organism evidence="1 2">
    <name type="scientific">Rotaria magnacalcarata</name>
    <dbReference type="NCBI Taxonomy" id="392030"/>
    <lineage>
        <taxon>Eukaryota</taxon>
        <taxon>Metazoa</taxon>
        <taxon>Spiralia</taxon>
        <taxon>Gnathifera</taxon>
        <taxon>Rotifera</taxon>
        <taxon>Eurotatoria</taxon>
        <taxon>Bdelloidea</taxon>
        <taxon>Philodinida</taxon>
        <taxon>Philodinidae</taxon>
        <taxon>Rotaria</taxon>
    </lineage>
</organism>
<protein>
    <submittedName>
        <fullName evidence="1">Uncharacterized protein</fullName>
    </submittedName>
</protein>
<dbReference type="EMBL" id="CAJOBI010318656">
    <property type="protein sequence ID" value="CAF5181396.1"/>
    <property type="molecule type" value="Genomic_DNA"/>
</dbReference>
<gene>
    <name evidence="1" type="ORF">SMN809_LOCUS69062</name>
</gene>
<dbReference type="AlphaFoldDB" id="A0A8S3HGH7"/>
<sequence>KIEYDSEQQNTIDAKTNFKISLVDFVHIYFKRRFPDDELLQLEWGYNLVTGCRRFKTSSDIGIFWSVLLGQADEEIYHKKHISFDNTTQDS</sequence>
<evidence type="ECO:0000313" key="1">
    <source>
        <dbReference type="EMBL" id="CAF5181396.1"/>
    </source>
</evidence>
<dbReference type="Proteomes" id="UP000676336">
    <property type="component" value="Unassembled WGS sequence"/>
</dbReference>
<evidence type="ECO:0000313" key="2">
    <source>
        <dbReference type="Proteomes" id="UP000676336"/>
    </source>
</evidence>
<feature type="non-terminal residue" evidence="1">
    <location>
        <position position="1"/>
    </location>
</feature>
<name>A0A8S3HGH7_9BILA</name>
<comment type="caution">
    <text evidence="1">The sequence shown here is derived from an EMBL/GenBank/DDBJ whole genome shotgun (WGS) entry which is preliminary data.</text>
</comment>
<reference evidence="1" key="1">
    <citation type="submission" date="2021-02" db="EMBL/GenBank/DDBJ databases">
        <authorList>
            <person name="Nowell W R."/>
        </authorList>
    </citation>
    <scope>NUCLEOTIDE SEQUENCE</scope>
</reference>
<proteinExistence type="predicted"/>